<reference evidence="5" key="1">
    <citation type="submission" date="2025-08" db="UniProtKB">
        <authorList>
            <consortium name="Ensembl"/>
        </authorList>
    </citation>
    <scope>IDENTIFICATION</scope>
</reference>
<dbReference type="GeneTree" id="ENSGT00390000008902"/>
<keyword evidence="6" id="KW-1185">Reference proteome</keyword>
<comment type="function">
    <text evidence="2">Subunit F6, of the mitochondrial membrane ATP synthase complex (F(1)F(0) ATP synthase or Complex V) that produces ATP from ADP in the presence of a proton gradient across the membrane which is generated by electron transport complexes of the respiratory chain. ATP synthase complex consist of a soluble F(1) head domain - the catalytic core - and a membrane F(1) domain - the membrane proton channel. These two domains are linked by a central stalk rotating inside the F(1) region and a stationary peripheral stalk. During catalysis, ATP synthesis in the catalytic domain of F(1) is coupled via a rotary mechanism of the central stalk subunits to proton translocation. In vivo, can only synthesize ATP although its ATP hydrolase activity can be activated artificially in vitro. Part of the complex F(0) domain. Part of the complex F(0) domain and the peripheric stalk, which acts as a stator to hold the catalytic alpha(3)beta(3) subcomplex and subunit a/ATP6 static relative to the rotary elements.</text>
</comment>
<evidence type="ECO:0000256" key="1">
    <source>
        <dbReference type="ARBA" id="ARBA00029863"/>
    </source>
</evidence>
<reference evidence="5" key="2">
    <citation type="submission" date="2025-09" db="UniProtKB">
        <authorList>
            <consortium name="Ensembl"/>
        </authorList>
    </citation>
    <scope>IDENTIFICATION</scope>
</reference>
<sequence>MDPIKKLFLDSIRQYSSESRAAGGLLDAGADYQKTVAEEVAKLQRLYGGGDLESFPEFSFPEMLFPHLSEIKFL</sequence>
<accession>A0A8C7YCP1</accession>
<dbReference type="Gene3D" id="1.10.246.110">
    <property type="entry name" value="Mitochondrial ATP synthase-coupling factor 6"/>
    <property type="match status" value="1"/>
</dbReference>
<dbReference type="Proteomes" id="UP000694383">
    <property type="component" value="Unplaced"/>
</dbReference>
<dbReference type="PANTHER" id="PTHR12441:SF14">
    <property type="entry name" value="ATP SYNTHASE-COUPLING FACTOR 6, MITOCHONDRIAL"/>
    <property type="match status" value="1"/>
</dbReference>
<evidence type="ECO:0000313" key="5">
    <source>
        <dbReference type="Ensembl" id="ENSOSIP00000025613.1"/>
    </source>
</evidence>
<proteinExistence type="predicted"/>
<dbReference type="PANTHER" id="PTHR12441">
    <property type="entry name" value="ATP SYNTHASE COUPLING FACTOR 6, MITOCHONDRIAL"/>
    <property type="match status" value="1"/>
</dbReference>
<evidence type="ECO:0000256" key="2">
    <source>
        <dbReference type="ARBA" id="ARBA00059339"/>
    </source>
</evidence>
<dbReference type="InterPro" id="IPR036204">
    <property type="entry name" value="ATP_synth_f6_sf_mt"/>
</dbReference>
<protein>
    <recommendedName>
        <fullName evidence="4">ATP synthase peripheral stalk subunit F6, mitochondrial</fullName>
    </recommendedName>
    <alternativeName>
        <fullName evidence="1">ATP synthase peripheral stalk subunit F6</fullName>
    </alternativeName>
</protein>
<dbReference type="Ensembl" id="ENSOSIT00000027012.1">
    <property type="protein sequence ID" value="ENSOSIP00000025613.1"/>
    <property type="gene ID" value="ENSOSIG00000013428.1"/>
</dbReference>
<dbReference type="InterPro" id="IPR008387">
    <property type="entry name" value="ATP_synth_f6_mt"/>
</dbReference>
<dbReference type="GO" id="GO:0045259">
    <property type="term" value="C:proton-transporting ATP synthase complex"/>
    <property type="evidence" value="ECO:0007669"/>
    <property type="project" value="UniProtKB-KW"/>
</dbReference>
<dbReference type="Pfam" id="PF05511">
    <property type="entry name" value="ATP-synt_F6"/>
    <property type="match status" value="1"/>
</dbReference>
<name>A0A8C7YCP1_9TELE</name>
<evidence type="ECO:0000256" key="4">
    <source>
        <dbReference type="ARBA" id="ARBA00073749"/>
    </source>
</evidence>
<dbReference type="GO" id="GO:0015078">
    <property type="term" value="F:proton transmembrane transporter activity"/>
    <property type="evidence" value="ECO:0007669"/>
    <property type="project" value="InterPro"/>
</dbReference>
<dbReference type="GO" id="GO:0005743">
    <property type="term" value="C:mitochondrial inner membrane"/>
    <property type="evidence" value="ECO:0007669"/>
    <property type="project" value="UniProtKB-SubCell"/>
</dbReference>
<dbReference type="AlphaFoldDB" id="A0A8C7YCP1"/>
<dbReference type="GO" id="GO:0015986">
    <property type="term" value="P:proton motive force-driven ATP synthesis"/>
    <property type="evidence" value="ECO:0007669"/>
    <property type="project" value="InterPro"/>
</dbReference>
<evidence type="ECO:0000313" key="6">
    <source>
        <dbReference type="Proteomes" id="UP000694383"/>
    </source>
</evidence>
<dbReference type="SUPFAM" id="SSF111357">
    <property type="entry name" value="Mitochondrial ATP synthase coupling factor 6"/>
    <property type="match status" value="1"/>
</dbReference>
<comment type="subunit">
    <text evidence="3">Component of the ATP synthase complex composed at least of ATP5F1A/subunit alpha, ATP5F1B/subunit beta, ATP5MC1/subunit c (homooctomer), MT-ATP6/subunit a, MT-ATP8/subunit 8, ATP5ME/subunit e, ATP5MF/subunit f, ATP5MG/subunit g, ATP5MK/subunit k, ATP5MJ/subunit j, ATP5F1C/subunit gamma, ATP5F1D/subunit delta, ATP5F1E/subunit epsilon, ATP5PF/subunit F6, ATP5PB/subunit b, ATP5PD/subunit d, ATP5PO/subunit OSCP. ATP synthase complex consists of a soluble F(1) head domain (subunits alpha(3) and beta(3)) - the catalytic core - and a membrane F(0) domain - the membrane proton channel (subunits c, a, 8, e, f, g, k and j). These two domains are linked by a central stalk (subunits gamma, delta, and epsilon) rotating inside the F1 region and a stationary peripheral stalk (subunits F6, b, d, and OSCP).</text>
</comment>
<organism evidence="5 6">
    <name type="scientific">Oryzias sinensis</name>
    <name type="common">Chinese medaka</name>
    <dbReference type="NCBI Taxonomy" id="183150"/>
    <lineage>
        <taxon>Eukaryota</taxon>
        <taxon>Metazoa</taxon>
        <taxon>Chordata</taxon>
        <taxon>Craniata</taxon>
        <taxon>Vertebrata</taxon>
        <taxon>Euteleostomi</taxon>
        <taxon>Actinopterygii</taxon>
        <taxon>Neopterygii</taxon>
        <taxon>Teleostei</taxon>
        <taxon>Neoteleostei</taxon>
        <taxon>Acanthomorphata</taxon>
        <taxon>Ovalentaria</taxon>
        <taxon>Atherinomorphae</taxon>
        <taxon>Beloniformes</taxon>
        <taxon>Adrianichthyidae</taxon>
        <taxon>Oryziinae</taxon>
        <taxon>Oryzias</taxon>
    </lineage>
</organism>
<evidence type="ECO:0000256" key="3">
    <source>
        <dbReference type="ARBA" id="ARBA00064647"/>
    </source>
</evidence>